<organism evidence="1 2">
    <name type="scientific">Racocetra persica</name>
    <dbReference type="NCBI Taxonomy" id="160502"/>
    <lineage>
        <taxon>Eukaryota</taxon>
        <taxon>Fungi</taxon>
        <taxon>Fungi incertae sedis</taxon>
        <taxon>Mucoromycota</taxon>
        <taxon>Glomeromycotina</taxon>
        <taxon>Glomeromycetes</taxon>
        <taxon>Diversisporales</taxon>
        <taxon>Gigasporaceae</taxon>
        <taxon>Racocetra</taxon>
    </lineage>
</organism>
<dbReference type="Proteomes" id="UP000789920">
    <property type="component" value="Unassembled WGS sequence"/>
</dbReference>
<sequence>MDPSNKTMVEIPQETNFWIVFLSYCISVLGMITTLELLGKRSSQSGSKNWLRLIGAAFSNGFVGIWGMHFIGMRACVLSGGRRLRYNLWYTLLSLFIPIGVLSLAFYSIGAQPQVDLTRILIGGTLAGA</sequence>
<protein>
    <submittedName>
        <fullName evidence="1">16838_t:CDS:1</fullName>
    </submittedName>
</protein>
<feature type="non-terminal residue" evidence="1">
    <location>
        <position position="129"/>
    </location>
</feature>
<name>A0ACA9SI66_9GLOM</name>
<proteinExistence type="predicted"/>
<gene>
    <name evidence="1" type="ORF">RPERSI_LOCUS31515</name>
</gene>
<reference evidence="1" key="1">
    <citation type="submission" date="2021-06" db="EMBL/GenBank/DDBJ databases">
        <authorList>
            <person name="Kallberg Y."/>
            <person name="Tangrot J."/>
            <person name="Rosling A."/>
        </authorList>
    </citation>
    <scope>NUCLEOTIDE SEQUENCE</scope>
    <source>
        <strain evidence="1">MA461A</strain>
    </source>
</reference>
<accession>A0ACA9SI66</accession>
<comment type="caution">
    <text evidence="1">The sequence shown here is derived from an EMBL/GenBank/DDBJ whole genome shotgun (WGS) entry which is preliminary data.</text>
</comment>
<evidence type="ECO:0000313" key="2">
    <source>
        <dbReference type="Proteomes" id="UP000789920"/>
    </source>
</evidence>
<evidence type="ECO:0000313" key="1">
    <source>
        <dbReference type="EMBL" id="CAG8840648.1"/>
    </source>
</evidence>
<keyword evidence="2" id="KW-1185">Reference proteome</keyword>
<dbReference type="EMBL" id="CAJVQC010127343">
    <property type="protein sequence ID" value="CAG8840648.1"/>
    <property type="molecule type" value="Genomic_DNA"/>
</dbReference>